<evidence type="ECO:0000313" key="2">
    <source>
        <dbReference type="EMBL" id="KAK1419491.1"/>
    </source>
</evidence>
<proteinExistence type="predicted"/>
<name>A0AAD8NSY1_TARER</name>
<organism evidence="2 3">
    <name type="scientific">Tagetes erecta</name>
    <name type="common">African marigold</name>
    <dbReference type="NCBI Taxonomy" id="13708"/>
    <lineage>
        <taxon>Eukaryota</taxon>
        <taxon>Viridiplantae</taxon>
        <taxon>Streptophyta</taxon>
        <taxon>Embryophyta</taxon>
        <taxon>Tracheophyta</taxon>
        <taxon>Spermatophyta</taxon>
        <taxon>Magnoliopsida</taxon>
        <taxon>eudicotyledons</taxon>
        <taxon>Gunneridae</taxon>
        <taxon>Pentapetalae</taxon>
        <taxon>asterids</taxon>
        <taxon>campanulids</taxon>
        <taxon>Asterales</taxon>
        <taxon>Asteraceae</taxon>
        <taxon>Asteroideae</taxon>
        <taxon>Heliantheae alliance</taxon>
        <taxon>Tageteae</taxon>
        <taxon>Tagetes</taxon>
    </lineage>
</organism>
<evidence type="ECO:0000256" key="1">
    <source>
        <dbReference type="SAM" id="Coils"/>
    </source>
</evidence>
<dbReference type="Proteomes" id="UP001229421">
    <property type="component" value="Unassembled WGS sequence"/>
</dbReference>
<dbReference type="EMBL" id="JAUHHV010000007">
    <property type="protein sequence ID" value="KAK1419491.1"/>
    <property type="molecule type" value="Genomic_DNA"/>
</dbReference>
<reference evidence="2" key="1">
    <citation type="journal article" date="2023" name="bioRxiv">
        <title>Improved chromosome-level genome assembly for marigold (Tagetes erecta).</title>
        <authorList>
            <person name="Jiang F."/>
            <person name="Yuan L."/>
            <person name="Wang S."/>
            <person name="Wang H."/>
            <person name="Xu D."/>
            <person name="Wang A."/>
            <person name="Fan W."/>
        </authorList>
    </citation>
    <scope>NUCLEOTIDE SEQUENCE</scope>
    <source>
        <strain evidence="2">WSJ</strain>
        <tissue evidence="2">Leaf</tissue>
    </source>
</reference>
<protein>
    <submittedName>
        <fullName evidence="2">Uncharacterized protein</fullName>
    </submittedName>
</protein>
<feature type="coiled-coil region" evidence="1">
    <location>
        <begin position="279"/>
        <end position="313"/>
    </location>
</feature>
<evidence type="ECO:0000313" key="3">
    <source>
        <dbReference type="Proteomes" id="UP001229421"/>
    </source>
</evidence>
<keyword evidence="1" id="KW-0175">Coiled coil</keyword>
<sequence length="435" mass="46983">MCIRVLPFDLSLSCFCSVEVDLFSCLRLDDFSHVEFTPHVITPGGMGIIRRTKATRYRAGDSFVSVFSGSKSRVCSSGSKAVTLVRRSAQKVGHGKLTEEEGVRKVDDLDDINLLTDLMGLSSSVKKESSTNRVVEMDPLEEVSRATLIGSPVGVMKAKVVSKGNGKAPEVVQKVGEEGKDEDDDVFVPHWKVCRGDTLKKPSTCREILRHVAPPAERANNSGLEDEKLMSNVIVQAARLASSLPDVIDSWKAMQAKYLEAVTAEVIADTEIKSLTSEWDDLREKQKDLVKRINSLESQYKAADKELGKVAKERDDLAAVVGSLPVLWSTSICSKDLEPTGLNRDVVGKSLGFPSLKRSIAHAAGEGVGPSQSAKKVKILTKTDAAESQPDAEGVIEPAGDACLDPDVHILYDDVGNLTLDGRPTALPCSPSDLP</sequence>
<accession>A0AAD8NSY1</accession>
<comment type="caution">
    <text evidence="2">The sequence shown here is derived from an EMBL/GenBank/DDBJ whole genome shotgun (WGS) entry which is preliminary data.</text>
</comment>
<dbReference type="AlphaFoldDB" id="A0AAD8NSY1"/>
<keyword evidence="3" id="KW-1185">Reference proteome</keyword>
<gene>
    <name evidence="2" type="ORF">QVD17_28663</name>
</gene>